<accession>A0A562VLN7</accession>
<comment type="caution">
    <text evidence="4">The sequence shown here is derived from an EMBL/GenBank/DDBJ whole genome shotgun (WGS) entry which is preliminary data.</text>
</comment>
<dbReference type="Gene3D" id="3.40.50.360">
    <property type="match status" value="1"/>
</dbReference>
<dbReference type="RefSeq" id="WP_145023262.1">
    <property type="nucleotide sequence ID" value="NZ_VLLN01000015.1"/>
</dbReference>
<dbReference type="Pfam" id="PF03358">
    <property type="entry name" value="FMN_red"/>
    <property type="match status" value="1"/>
</dbReference>
<proteinExistence type="predicted"/>
<dbReference type="OrthoDB" id="6398207at2"/>
<evidence type="ECO:0000256" key="2">
    <source>
        <dbReference type="ARBA" id="ARBA00022643"/>
    </source>
</evidence>
<name>A0A562VLN7_9BACT</name>
<dbReference type="Proteomes" id="UP000319449">
    <property type="component" value="Unassembled WGS sequence"/>
</dbReference>
<sequence>MKVVSLLGSPRSKGNSTAIANHILETAAKGGAETRSFELNRLNYRGCQACYACKKTVDHCILEDDLAQVLAAVHEADIVVLASPVYYGDVTAQLKGFIDRTFAYLHPDYLVNPQPSRLAQGKKLIFVLTQGNPDETLFADVFPRNEMFLKWLGFTDIRLIRACGIGPATVDEVPAAVLQQAEDTARALLV</sequence>
<dbReference type="GO" id="GO:0016491">
    <property type="term" value="F:oxidoreductase activity"/>
    <property type="evidence" value="ECO:0007669"/>
    <property type="project" value="InterPro"/>
</dbReference>
<dbReference type="InterPro" id="IPR005025">
    <property type="entry name" value="FMN_Rdtase-like_dom"/>
</dbReference>
<organism evidence="4 5">
    <name type="scientific">Geobacter argillaceus</name>
    <dbReference type="NCBI Taxonomy" id="345631"/>
    <lineage>
        <taxon>Bacteria</taxon>
        <taxon>Pseudomonadati</taxon>
        <taxon>Thermodesulfobacteriota</taxon>
        <taxon>Desulfuromonadia</taxon>
        <taxon>Geobacterales</taxon>
        <taxon>Geobacteraceae</taxon>
        <taxon>Geobacter</taxon>
    </lineage>
</organism>
<keyword evidence="2" id="KW-0288">FMN</keyword>
<evidence type="ECO:0000256" key="1">
    <source>
        <dbReference type="ARBA" id="ARBA00022630"/>
    </source>
</evidence>
<keyword evidence="5" id="KW-1185">Reference proteome</keyword>
<dbReference type="EMBL" id="VLLN01000015">
    <property type="protein sequence ID" value="TWJ18701.1"/>
    <property type="molecule type" value="Genomic_DNA"/>
</dbReference>
<dbReference type="InterPro" id="IPR051796">
    <property type="entry name" value="ISF_SsuE-like"/>
</dbReference>
<dbReference type="InterPro" id="IPR029039">
    <property type="entry name" value="Flavoprotein-like_sf"/>
</dbReference>
<feature type="domain" description="NADPH-dependent FMN reductase-like" evidence="3">
    <location>
        <begin position="1"/>
        <end position="134"/>
    </location>
</feature>
<dbReference type="AlphaFoldDB" id="A0A562VLN7"/>
<evidence type="ECO:0000259" key="3">
    <source>
        <dbReference type="Pfam" id="PF03358"/>
    </source>
</evidence>
<protein>
    <submittedName>
        <fullName evidence="4">Multimeric flavodoxin WrbA</fullName>
    </submittedName>
</protein>
<gene>
    <name evidence="4" type="ORF">JN12_02521</name>
</gene>
<dbReference type="SUPFAM" id="SSF52218">
    <property type="entry name" value="Flavoproteins"/>
    <property type="match status" value="1"/>
</dbReference>
<dbReference type="PANTHER" id="PTHR43278">
    <property type="entry name" value="NAD(P)H-DEPENDENT FMN-CONTAINING OXIDOREDUCTASE YWQN-RELATED"/>
    <property type="match status" value="1"/>
</dbReference>
<keyword evidence="1" id="KW-0285">Flavoprotein</keyword>
<dbReference type="PANTHER" id="PTHR43278:SF2">
    <property type="entry name" value="IRON-SULFUR FLAVOPROTEIN"/>
    <property type="match status" value="1"/>
</dbReference>
<reference evidence="4 5" key="1">
    <citation type="submission" date="2019-07" db="EMBL/GenBank/DDBJ databases">
        <title>Genomic Encyclopedia of Archaeal and Bacterial Type Strains, Phase II (KMG-II): from individual species to whole genera.</title>
        <authorList>
            <person name="Goeker M."/>
        </authorList>
    </citation>
    <scope>NUCLEOTIDE SEQUENCE [LARGE SCALE GENOMIC DNA]</scope>
    <source>
        <strain evidence="4 5">ATCC BAA-1139</strain>
    </source>
</reference>
<evidence type="ECO:0000313" key="4">
    <source>
        <dbReference type="EMBL" id="TWJ18701.1"/>
    </source>
</evidence>
<evidence type="ECO:0000313" key="5">
    <source>
        <dbReference type="Proteomes" id="UP000319449"/>
    </source>
</evidence>